<name>A0A2T0BJ76_9CLOT</name>
<dbReference type="Proteomes" id="UP000239471">
    <property type="component" value="Unassembled WGS sequence"/>
</dbReference>
<protein>
    <submittedName>
        <fullName evidence="2">Branched-chain amino acid transport protein AzlD</fullName>
    </submittedName>
</protein>
<feature type="transmembrane region" description="Helical" evidence="1">
    <location>
        <begin position="91"/>
        <end position="108"/>
    </location>
</feature>
<reference evidence="2 3" key="1">
    <citation type="submission" date="2018-03" db="EMBL/GenBank/DDBJ databases">
        <title>Genome sequence of Clostridium vincentii DSM 10228.</title>
        <authorList>
            <person name="Poehlein A."/>
            <person name="Daniel R."/>
        </authorList>
    </citation>
    <scope>NUCLEOTIDE SEQUENCE [LARGE SCALE GENOMIC DNA]</scope>
    <source>
        <strain evidence="2 3">DSM 10228</strain>
    </source>
</reference>
<dbReference type="InterPro" id="IPR008407">
    <property type="entry name" value="Brnchd-chn_aa_trnsp_AzlD"/>
</dbReference>
<dbReference type="EMBL" id="PVXQ01000004">
    <property type="protein sequence ID" value="PRR83852.1"/>
    <property type="molecule type" value="Genomic_DNA"/>
</dbReference>
<feature type="transmembrane region" description="Helical" evidence="1">
    <location>
        <begin position="42"/>
        <end position="61"/>
    </location>
</feature>
<keyword evidence="1" id="KW-1133">Transmembrane helix</keyword>
<gene>
    <name evidence="2" type="ORF">CLVI_05060</name>
</gene>
<dbReference type="Pfam" id="PF05437">
    <property type="entry name" value="AzlD"/>
    <property type="match status" value="1"/>
</dbReference>
<comment type="caution">
    <text evidence="2">The sequence shown here is derived from an EMBL/GenBank/DDBJ whole genome shotgun (WGS) entry which is preliminary data.</text>
</comment>
<sequence length="109" mass="12070">MELSNLNIYLLIIGIAIVTYIPRCLPILYLSKKDLPNWLKDWMKFIPSGVFAALILPSVLIQDGRLNLGFTNINLITSILVVIIAVKKKSLGLSIAVGVFSITLLTFII</sequence>
<dbReference type="RefSeq" id="WP_170065571.1">
    <property type="nucleotide sequence ID" value="NZ_PVXQ01000004.1"/>
</dbReference>
<feature type="transmembrane region" description="Helical" evidence="1">
    <location>
        <begin position="6"/>
        <end position="30"/>
    </location>
</feature>
<keyword evidence="1" id="KW-0472">Membrane</keyword>
<dbReference type="AlphaFoldDB" id="A0A2T0BJ76"/>
<feature type="transmembrane region" description="Helical" evidence="1">
    <location>
        <begin position="67"/>
        <end position="86"/>
    </location>
</feature>
<proteinExistence type="predicted"/>
<accession>A0A2T0BJ76</accession>
<keyword evidence="3" id="KW-1185">Reference proteome</keyword>
<organism evidence="2 3">
    <name type="scientific">Clostridium vincentii</name>
    <dbReference type="NCBI Taxonomy" id="52704"/>
    <lineage>
        <taxon>Bacteria</taxon>
        <taxon>Bacillati</taxon>
        <taxon>Bacillota</taxon>
        <taxon>Clostridia</taxon>
        <taxon>Eubacteriales</taxon>
        <taxon>Clostridiaceae</taxon>
        <taxon>Clostridium</taxon>
    </lineage>
</organism>
<keyword evidence="1" id="KW-0812">Transmembrane</keyword>
<evidence type="ECO:0000313" key="3">
    <source>
        <dbReference type="Proteomes" id="UP000239471"/>
    </source>
</evidence>
<evidence type="ECO:0000313" key="2">
    <source>
        <dbReference type="EMBL" id="PRR83852.1"/>
    </source>
</evidence>
<evidence type="ECO:0000256" key="1">
    <source>
        <dbReference type="SAM" id="Phobius"/>
    </source>
</evidence>